<reference evidence="2" key="1">
    <citation type="submission" date="2012-09" db="EMBL/GenBank/DDBJ databases">
        <authorList>
            <person name="Martin A.A."/>
        </authorList>
    </citation>
    <scope>NUCLEOTIDE SEQUENCE</scope>
</reference>
<dbReference type="Proteomes" id="UP000035642">
    <property type="component" value="Unassembled WGS sequence"/>
</dbReference>
<organism evidence="2 3">
    <name type="scientific">Angiostrongylus cantonensis</name>
    <name type="common">Rat lungworm</name>
    <dbReference type="NCBI Taxonomy" id="6313"/>
    <lineage>
        <taxon>Eukaryota</taxon>
        <taxon>Metazoa</taxon>
        <taxon>Ecdysozoa</taxon>
        <taxon>Nematoda</taxon>
        <taxon>Chromadorea</taxon>
        <taxon>Rhabditida</taxon>
        <taxon>Rhabditina</taxon>
        <taxon>Rhabditomorpha</taxon>
        <taxon>Strongyloidea</taxon>
        <taxon>Metastrongylidae</taxon>
        <taxon>Angiostrongylus</taxon>
    </lineage>
</organism>
<evidence type="ECO:0000256" key="1">
    <source>
        <dbReference type="SAM" id="MobiDB-lite"/>
    </source>
</evidence>
<sequence length="183" mass="20201">MRCGLSCHYERRNVRKDLSRWSRTVLVATGDKLQMTILSSLLGIRTLFCGKLKCHHENAHSSKGIENIVSHLVGKATWEAICPASSLCLNEQESDPVDFVPNELCLLCDHQREPLIADIIDNNSSMSDSASGVCSSDSPSTSPHATHAVMSTSTSTDANMLNMTNFYERTREAIMRIQAAQQC</sequence>
<name>A0A0K0D1N5_ANGCA</name>
<reference evidence="3" key="2">
    <citation type="submission" date="2017-02" db="UniProtKB">
        <authorList>
            <consortium name="WormBaseParasite"/>
        </authorList>
    </citation>
    <scope>IDENTIFICATION</scope>
</reference>
<feature type="compositionally biased region" description="Polar residues" evidence="1">
    <location>
        <begin position="141"/>
        <end position="152"/>
    </location>
</feature>
<accession>A0A0K0D1N5</accession>
<protein>
    <submittedName>
        <fullName evidence="3">RNA helicase</fullName>
    </submittedName>
</protein>
<dbReference type="AlphaFoldDB" id="A0A0K0D1N5"/>
<dbReference type="STRING" id="6313.A0A0K0D1N5"/>
<dbReference type="WBParaSite" id="ACAC_0000398001-mRNA-1">
    <property type="protein sequence ID" value="ACAC_0000398001-mRNA-1"/>
    <property type="gene ID" value="ACAC_0000398001"/>
</dbReference>
<evidence type="ECO:0000313" key="2">
    <source>
        <dbReference type="Proteomes" id="UP000035642"/>
    </source>
</evidence>
<evidence type="ECO:0000313" key="3">
    <source>
        <dbReference type="WBParaSite" id="ACAC_0000398001-mRNA-1"/>
    </source>
</evidence>
<feature type="compositionally biased region" description="Low complexity" evidence="1">
    <location>
        <begin position="130"/>
        <end position="140"/>
    </location>
</feature>
<proteinExistence type="predicted"/>
<keyword evidence="2" id="KW-1185">Reference proteome</keyword>
<feature type="region of interest" description="Disordered" evidence="1">
    <location>
        <begin position="130"/>
        <end position="152"/>
    </location>
</feature>